<evidence type="ECO:0000256" key="1">
    <source>
        <dbReference type="ARBA" id="ARBA00004123"/>
    </source>
</evidence>
<dbReference type="GO" id="GO:0006364">
    <property type="term" value="P:rRNA processing"/>
    <property type="evidence" value="ECO:0007669"/>
    <property type="project" value="TreeGrafter"/>
</dbReference>
<evidence type="ECO:0000313" key="7">
    <source>
        <dbReference type="EMBL" id="ETS83453.1"/>
    </source>
</evidence>
<evidence type="ECO:0000313" key="8">
    <source>
        <dbReference type="Proteomes" id="UP000030651"/>
    </source>
</evidence>
<feature type="compositionally biased region" description="Polar residues" evidence="5">
    <location>
        <begin position="479"/>
        <end position="497"/>
    </location>
</feature>
<keyword evidence="4" id="KW-0539">Nucleus</keyword>
<dbReference type="InParanoid" id="W3XBI9"/>
<comment type="subcellular location">
    <subcellularLocation>
        <location evidence="1">Nucleus</location>
    </subcellularLocation>
</comment>
<dbReference type="EMBL" id="KI912111">
    <property type="protein sequence ID" value="ETS83453.1"/>
    <property type="molecule type" value="Genomic_DNA"/>
</dbReference>
<reference evidence="8" key="1">
    <citation type="journal article" date="2015" name="BMC Genomics">
        <title>Genomic and transcriptomic analysis of the endophytic fungus Pestalotiopsis fici reveals its lifestyle and high potential for synthesis of natural products.</title>
        <authorList>
            <person name="Wang X."/>
            <person name="Zhang X."/>
            <person name="Liu L."/>
            <person name="Xiang M."/>
            <person name="Wang W."/>
            <person name="Sun X."/>
            <person name="Che Y."/>
            <person name="Guo L."/>
            <person name="Liu G."/>
            <person name="Guo L."/>
            <person name="Wang C."/>
            <person name="Yin W.B."/>
            <person name="Stadler M."/>
            <person name="Zhang X."/>
            <person name="Liu X."/>
        </authorList>
    </citation>
    <scope>NUCLEOTIDE SEQUENCE [LARGE SCALE GENOMIC DNA]</scope>
    <source>
        <strain evidence="8">W106-1 / CGMCC3.15140</strain>
    </source>
</reference>
<dbReference type="GO" id="GO:0005634">
    <property type="term" value="C:nucleus"/>
    <property type="evidence" value="ECO:0007669"/>
    <property type="project" value="UniProtKB-SubCell"/>
</dbReference>
<feature type="region of interest" description="Disordered" evidence="5">
    <location>
        <begin position="281"/>
        <end position="303"/>
    </location>
</feature>
<feature type="compositionally biased region" description="Acidic residues" evidence="5">
    <location>
        <begin position="777"/>
        <end position="786"/>
    </location>
</feature>
<evidence type="ECO:0000256" key="4">
    <source>
        <dbReference type="ARBA" id="ARBA00023242"/>
    </source>
</evidence>
<dbReference type="RefSeq" id="XP_007832101.1">
    <property type="nucleotide sequence ID" value="XM_007833910.1"/>
</dbReference>
<evidence type="ECO:0000256" key="5">
    <source>
        <dbReference type="SAM" id="MobiDB-lite"/>
    </source>
</evidence>
<keyword evidence="8" id="KW-1185">Reference proteome</keyword>
<dbReference type="STRING" id="1229662.W3XBI9"/>
<feature type="region of interest" description="Disordered" evidence="5">
    <location>
        <begin position="749"/>
        <end position="786"/>
    </location>
</feature>
<evidence type="ECO:0000256" key="2">
    <source>
        <dbReference type="ARBA" id="ARBA00010511"/>
    </source>
</evidence>
<dbReference type="Gene3D" id="1.25.10.10">
    <property type="entry name" value="Leucine-rich Repeat Variant"/>
    <property type="match status" value="1"/>
</dbReference>
<dbReference type="InterPro" id="IPR016024">
    <property type="entry name" value="ARM-type_fold"/>
</dbReference>
<dbReference type="OMA" id="GGWEILR"/>
<dbReference type="GeneID" id="19270342"/>
<accession>W3XBI9</accession>
<dbReference type="AlphaFoldDB" id="W3XBI9"/>
<dbReference type="Pfam" id="PF08167">
    <property type="entry name" value="RIX1"/>
    <property type="match status" value="1"/>
</dbReference>
<evidence type="ECO:0000256" key="3">
    <source>
        <dbReference type="ARBA" id="ARBA00021502"/>
    </source>
</evidence>
<sequence length="786" mass="84859">MSLVSLPPELRSICRRLTTAKTEQLPSLLPSLLKDLQRCQQPLSEPQDAKTTSSSSEAAVLVHKLRTHIGTLLNGRSLEGRFTAVALIKTYIEVGGWETLRVSEPWVRGLVSILQKRDPIAVKELCAIVLVRIFTLAHKFQTLIREIVTPFLPAFATACLQIVKPASTSKAAVKIPLSFTETVIEAFSVLIPLYPTTLRPSVAQIRSVTRPFIAPTSSDDELVPSSLQSSSRKLLARLHMTAAKNGGADEWAKHFQGLIKEFHETADQVFRAVLENWESTTGHNKQAPNFDAEPGNDSPSAEQLPQWSGILAGSERMMGLLASLADCLRCPTKVAVTIPISAATDMIARVSLIIPPVAGKDKSEYTQLNPAAGREEKDDLWAVLPDVQVAILQFARVLAQRLGRNFIPLAQDTLDQVVRMMDSSYRLPEVRSIAFALITDLLQLSGPTRSKPQVDALQLVTMTCCRDLLGAGGHLKAPKQQTSTTGQNGAKSRTASQNADAFLKSNAEDETVSVSFDAEHVAAAERLLTALFSHLPQQHINPDLRSRMLRTAILCQIKDAQVASILNPAKDKNGRTAQVILPYLHQQFPYDEAVEILRFNFRPIAGGARGGDALDAGNDDDDMEIDSEVPVEKPADGFTFDRPFQVTSTASVTQTATMSEPVVARTAPSAPAIAAEIQPSPFLPQPLVPAVVSPLAAASSTVPLKRKSEEAEALLASKRVDIAAADTPDPGFGTMGALVEDTLAKSAPAGAGQLTAADGKDDDDDSDDESVHLNMDLDSEGDEDEE</sequence>
<feature type="domain" description="Pre-rRNA-processing protein RIX1 N-terminal" evidence="6">
    <location>
        <begin position="10"/>
        <end position="219"/>
    </location>
</feature>
<evidence type="ECO:0000259" key="6">
    <source>
        <dbReference type="Pfam" id="PF08167"/>
    </source>
</evidence>
<organism evidence="7 8">
    <name type="scientific">Pestalotiopsis fici (strain W106-1 / CGMCC3.15140)</name>
    <dbReference type="NCBI Taxonomy" id="1229662"/>
    <lineage>
        <taxon>Eukaryota</taxon>
        <taxon>Fungi</taxon>
        <taxon>Dikarya</taxon>
        <taxon>Ascomycota</taxon>
        <taxon>Pezizomycotina</taxon>
        <taxon>Sordariomycetes</taxon>
        <taxon>Xylariomycetidae</taxon>
        <taxon>Amphisphaeriales</taxon>
        <taxon>Sporocadaceae</taxon>
        <taxon>Pestalotiopsis</taxon>
    </lineage>
</organism>
<dbReference type="eggNOG" id="ENOG502QSEW">
    <property type="taxonomic scope" value="Eukaryota"/>
</dbReference>
<dbReference type="PANTHER" id="PTHR34105:SF1">
    <property type="entry name" value="PROLINE-, GLUTAMIC ACID- AND LEUCINE-RICH PROTEIN 1"/>
    <property type="match status" value="1"/>
</dbReference>
<proteinExistence type="inferred from homology"/>
<dbReference type="OrthoDB" id="20900at2759"/>
<dbReference type="InterPro" id="IPR011989">
    <property type="entry name" value="ARM-like"/>
</dbReference>
<dbReference type="KEGG" id="pfy:PFICI_05329"/>
<dbReference type="Proteomes" id="UP000030651">
    <property type="component" value="Unassembled WGS sequence"/>
</dbReference>
<dbReference type="HOGENOM" id="CLU_016392_0_0_1"/>
<dbReference type="InterPro" id="IPR012583">
    <property type="entry name" value="RIX1_N"/>
</dbReference>
<dbReference type="PANTHER" id="PTHR34105">
    <property type="entry name" value="PROLINE-, GLUTAMIC ACID- AND LEUCINE-RICH PROTEIN 1"/>
    <property type="match status" value="1"/>
</dbReference>
<dbReference type="SUPFAM" id="SSF48371">
    <property type="entry name" value="ARM repeat"/>
    <property type="match status" value="1"/>
</dbReference>
<feature type="region of interest" description="Disordered" evidence="5">
    <location>
        <begin position="475"/>
        <end position="497"/>
    </location>
</feature>
<name>W3XBI9_PESFW</name>
<comment type="similarity">
    <text evidence="2">Belongs to the RIX1/PELP1 family.</text>
</comment>
<protein>
    <recommendedName>
        <fullName evidence="3">Pre-rRNA-processing protein RIX1</fullName>
    </recommendedName>
</protein>
<gene>
    <name evidence="7" type="ORF">PFICI_05329</name>
</gene>